<dbReference type="EMBL" id="CP002047">
    <property type="protein sequence ID" value="ADI10229.1"/>
    <property type="molecule type" value="Genomic_DNA"/>
</dbReference>
<feature type="region of interest" description="Disordered" evidence="1">
    <location>
        <begin position="1"/>
        <end position="92"/>
    </location>
</feature>
<keyword evidence="4" id="KW-1185">Reference proteome</keyword>
<keyword evidence="2" id="KW-1133">Transmembrane helix</keyword>
<evidence type="ECO:0000313" key="4">
    <source>
        <dbReference type="Proteomes" id="UP000000377"/>
    </source>
</evidence>
<feature type="compositionally biased region" description="Pro residues" evidence="1">
    <location>
        <begin position="1"/>
        <end position="11"/>
    </location>
</feature>
<feature type="region of interest" description="Disordered" evidence="1">
    <location>
        <begin position="204"/>
        <end position="227"/>
    </location>
</feature>
<organism evidence="3 4">
    <name type="scientific">Streptomyces bingchenggensis (strain BCW-1)</name>
    <dbReference type="NCBI Taxonomy" id="749414"/>
    <lineage>
        <taxon>Bacteria</taxon>
        <taxon>Bacillati</taxon>
        <taxon>Actinomycetota</taxon>
        <taxon>Actinomycetes</taxon>
        <taxon>Kitasatosporales</taxon>
        <taxon>Streptomycetaceae</taxon>
        <taxon>Streptomyces</taxon>
    </lineage>
</organism>
<dbReference type="RefSeq" id="WP_014179679.1">
    <property type="nucleotide sequence ID" value="NC_016582.1"/>
</dbReference>
<dbReference type="eggNOG" id="ENOG5034CDV">
    <property type="taxonomic scope" value="Bacteria"/>
</dbReference>
<accession>D7C3K4</accession>
<feature type="transmembrane region" description="Helical" evidence="2">
    <location>
        <begin position="97"/>
        <end position="118"/>
    </location>
</feature>
<evidence type="ECO:0000256" key="1">
    <source>
        <dbReference type="SAM" id="MobiDB-lite"/>
    </source>
</evidence>
<gene>
    <name evidence="3" type="ordered locus">SBI_07109</name>
</gene>
<proteinExistence type="predicted"/>
<protein>
    <submittedName>
        <fullName evidence="3">Uncharacterized protein</fullName>
    </submittedName>
</protein>
<dbReference type="HOGENOM" id="CLU_071829_0_0_11"/>
<reference evidence="3 4" key="1">
    <citation type="journal article" date="2010" name="J. Bacteriol.">
        <title>Genome sequence of the milbemycin-producing bacterium Streptomyces bingchenggensis.</title>
        <authorList>
            <person name="Wang X.J."/>
            <person name="Yan Y.J."/>
            <person name="Zhang B."/>
            <person name="An J."/>
            <person name="Wang J.J."/>
            <person name="Tian J."/>
            <person name="Jiang L."/>
            <person name="Chen Y.H."/>
            <person name="Huang S.X."/>
            <person name="Yin M."/>
            <person name="Zhang J."/>
            <person name="Gao A.L."/>
            <person name="Liu C.X."/>
            <person name="Zhu Z.X."/>
            <person name="Xiang W.S."/>
        </authorList>
    </citation>
    <scope>NUCLEOTIDE SEQUENCE [LARGE SCALE GENOMIC DNA]</scope>
    <source>
        <strain evidence="3 4">BCW-1</strain>
    </source>
</reference>
<evidence type="ECO:0000313" key="3">
    <source>
        <dbReference type="EMBL" id="ADI10229.1"/>
    </source>
</evidence>
<dbReference type="STRING" id="749414.SBI_07109"/>
<feature type="compositionally biased region" description="Low complexity" evidence="1">
    <location>
        <begin position="28"/>
        <end position="77"/>
    </location>
</feature>
<evidence type="ECO:0000256" key="2">
    <source>
        <dbReference type="SAM" id="Phobius"/>
    </source>
</evidence>
<keyword evidence="2" id="KW-0812">Transmembrane</keyword>
<dbReference type="AlphaFoldDB" id="D7C3K4"/>
<name>D7C3K4_STRBB</name>
<keyword evidence="2" id="KW-0472">Membrane</keyword>
<dbReference type="PATRIC" id="fig|749414.3.peg.7314"/>
<dbReference type="Proteomes" id="UP000000377">
    <property type="component" value="Chromosome"/>
</dbReference>
<dbReference type="KEGG" id="sbh:SBI_07109"/>
<sequence>MSYNQPPPQPGPYGGGQPGSNPYGGGQPNPYGGAQQPPSEPNPYAQQQQQPGYGYPQQPSQQQGYGYPQQPNPYGQQPQPPFPGPAAPAGGRNKTKIIAITTAGLVVVGAIVTGAVVLNKGDDKPKAMKLVTPKTLDDGTYTLDKGTKDLENEGTSVQDRMPEGATSVLAQYTRAEDSNSGLAFSGVYGEFSDPDNVRDEMFKGFSGGDASPSVEEKRKKFQPEGADGPSIECEVVKMYDRIYAPACAWAEKTDAAMVLDVNAENTTADDADMEAFAKVTAGIYKDTRKPA</sequence>
<feature type="compositionally biased region" description="Gly residues" evidence="1">
    <location>
        <begin position="12"/>
        <end position="27"/>
    </location>
</feature>